<dbReference type="Proteomes" id="UP000315252">
    <property type="component" value="Unassembled WGS sequence"/>
</dbReference>
<keyword evidence="3 9" id="KW-0540">Nuclease</keyword>
<keyword evidence="5 9" id="KW-0255">Endonuclease</keyword>
<dbReference type="AlphaFoldDB" id="A0A545TP28"/>
<proteinExistence type="inferred from homology"/>
<accession>A0A545TP28</accession>
<evidence type="ECO:0000256" key="9">
    <source>
        <dbReference type="HAMAP-Rule" id="MF_01471"/>
    </source>
</evidence>
<evidence type="ECO:0000313" key="11">
    <source>
        <dbReference type="Proteomes" id="UP000315252"/>
    </source>
</evidence>
<comment type="similarity">
    <text evidence="2 9">Belongs to the CRISPR-associated endoribonuclease Cas2 protein family.</text>
</comment>
<dbReference type="GO" id="GO:0046872">
    <property type="term" value="F:metal ion binding"/>
    <property type="evidence" value="ECO:0007669"/>
    <property type="project" value="UniProtKB-UniRule"/>
</dbReference>
<dbReference type="GO" id="GO:0004521">
    <property type="term" value="F:RNA endonuclease activity"/>
    <property type="evidence" value="ECO:0007669"/>
    <property type="project" value="InterPro"/>
</dbReference>
<dbReference type="InterPro" id="IPR019199">
    <property type="entry name" value="Virulence_VapD/CRISPR_Cas2"/>
</dbReference>
<evidence type="ECO:0000256" key="7">
    <source>
        <dbReference type="ARBA" id="ARBA00022842"/>
    </source>
</evidence>
<keyword evidence="4 9" id="KW-0479">Metal-binding</keyword>
<dbReference type="Pfam" id="PF09827">
    <property type="entry name" value="CRISPR_Cas2"/>
    <property type="match status" value="1"/>
</dbReference>
<comment type="cofactor">
    <cofactor evidence="1 9">
        <name>Mg(2+)</name>
        <dbReference type="ChEBI" id="CHEBI:18420"/>
    </cofactor>
</comment>
<reference evidence="10 11" key="1">
    <citation type="submission" date="2019-06" db="EMBL/GenBank/DDBJ databases">
        <title>Whole genome sequence for Rhodospirillaceae sp. R148.</title>
        <authorList>
            <person name="Wang G."/>
        </authorList>
    </citation>
    <scope>NUCLEOTIDE SEQUENCE [LARGE SCALE GENOMIC DNA]</scope>
    <source>
        <strain evidence="10 11">R148</strain>
    </source>
</reference>
<evidence type="ECO:0000256" key="1">
    <source>
        <dbReference type="ARBA" id="ARBA00001946"/>
    </source>
</evidence>
<organism evidence="10 11">
    <name type="scientific">Denitrobaculum tricleocarpae</name>
    <dbReference type="NCBI Taxonomy" id="2591009"/>
    <lineage>
        <taxon>Bacteria</taxon>
        <taxon>Pseudomonadati</taxon>
        <taxon>Pseudomonadota</taxon>
        <taxon>Alphaproteobacteria</taxon>
        <taxon>Rhodospirillales</taxon>
        <taxon>Rhodospirillaceae</taxon>
        <taxon>Denitrobaculum</taxon>
    </lineage>
</organism>
<dbReference type="OrthoDB" id="9791737at2"/>
<evidence type="ECO:0000256" key="2">
    <source>
        <dbReference type="ARBA" id="ARBA00009959"/>
    </source>
</evidence>
<dbReference type="GO" id="GO:0043571">
    <property type="term" value="P:maintenance of CRISPR repeat elements"/>
    <property type="evidence" value="ECO:0007669"/>
    <property type="project" value="UniProtKB-UniRule"/>
</dbReference>
<feature type="binding site" evidence="9">
    <location>
        <position position="8"/>
    </location>
    <ligand>
        <name>Mg(2+)</name>
        <dbReference type="ChEBI" id="CHEBI:18420"/>
        <note>catalytic</note>
    </ligand>
</feature>
<evidence type="ECO:0000256" key="4">
    <source>
        <dbReference type="ARBA" id="ARBA00022723"/>
    </source>
</evidence>
<dbReference type="NCBIfam" id="TIGR01573">
    <property type="entry name" value="cas2"/>
    <property type="match status" value="1"/>
</dbReference>
<dbReference type="RefSeq" id="WP_142897200.1">
    <property type="nucleotide sequence ID" value="NZ_ML660056.1"/>
</dbReference>
<dbReference type="EMBL" id="VHSH01000005">
    <property type="protein sequence ID" value="TQV78977.1"/>
    <property type="molecule type" value="Genomic_DNA"/>
</dbReference>
<keyword evidence="8 9" id="KW-0051">Antiviral defense</keyword>
<name>A0A545TP28_9PROT</name>
<dbReference type="HAMAP" id="MF_01471">
    <property type="entry name" value="Cas2"/>
    <property type="match status" value="1"/>
</dbReference>
<dbReference type="SUPFAM" id="SSF143430">
    <property type="entry name" value="TTP0101/SSO1404-like"/>
    <property type="match status" value="1"/>
</dbReference>
<evidence type="ECO:0000256" key="8">
    <source>
        <dbReference type="ARBA" id="ARBA00023118"/>
    </source>
</evidence>
<evidence type="ECO:0000256" key="6">
    <source>
        <dbReference type="ARBA" id="ARBA00022801"/>
    </source>
</evidence>
<keyword evidence="7 9" id="KW-0460">Magnesium</keyword>
<sequence>MWILVMFDLPTDSRESRKKATKFRQFLLDEGFVMSQYSNYLRFCKGKEQSEAYIRRIERNLPERGKINILMFTDKQYENIISFSGKTRNPAARNPGQLALF</sequence>
<comment type="subunit">
    <text evidence="9">Homodimer, forms a heterotetramer with a Cas1 homodimer.</text>
</comment>
<dbReference type="InterPro" id="IPR021127">
    <property type="entry name" value="CRISPR_associated_Cas2"/>
</dbReference>
<evidence type="ECO:0000256" key="3">
    <source>
        <dbReference type="ARBA" id="ARBA00022722"/>
    </source>
</evidence>
<keyword evidence="11" id="KW-1185">Reference proteome</keyword>
<keyword evidence="6 9" id="KW-0378">Hydrolase</keyword>
<dbReference type="GO" id="GO:0016787">
    <property type="term" value="F:hydrolase activity"/>
    <property type="evidence" value="ECO:0007669"/>
    <property type="project" value="UniProtKB-KW"/>
</dbReference>
<protein>
    <recommendedName>
        <fullName evidence="9">CRISPR-associated endoribonuclease Cas2</fullName>
        <ecNumber evidence="9">3.1.-.-</ecNumber>
    </recommendedName>
</protein>
<dbReference type="EC" id="3.1.-.-" evidence="9"/>
<evidence type="ECO:0000313" key="10">
    <source>
        <dbReference type="EMBL" id="TQV78977.1"/>
    </source>
</evidence>
<gene>
    <name evidence="9 10" type="primary">cas2</name>
    <name evidence="10" type="ORF">FKG95_14935</name>
</gene>
<comment type="caution">
    <text evidence="10">The sequence shown here is derived from an EMBL/GenBank/DDBJ whole genome shotgun (WGS) entry which is preliminary data.</text>
</comment>
<evidence type="ECO:0000256" key="5">
    <source>
        <dbReference type="ARBA" id="ARBA00022759"/>
    </source>
</evidence>
<dbReference type="GO" id="GO:0051607">
    <property type="term" value="P:defense response to virus"/>
    <property type="evidence" value="ECO:0007669"/>
    <property type="project" value="UniProtKB-UniRule"/>
</dbReference>
<comment type="function">
    <text evidence="9">CRISPR (clustered regularly interspaced short palindromic repeat), is an adaptive immune system that provides protection against mobile genetic elements (viruses, transposable elements and conjugative plasmids). CRISPR clusters contain sequences complementary to antecedent mobile elements and target invading nucleic acids. CRISPR clusters are transcribed and processed into CRISPR RNA (crRNA). Functions as a ssRNA-specific endoribonuclease. Involved in the integration of spacer DNA into the CRISPR cassette.</text>
</comment>